<dbReference type="Pfam" id="PF00497">
    <property type="entry name" value="SBP_bac_3"/>
    <property type="match status" value="1"/>
</dbReference>
<reference evidence="5" key="2">
    <citation type="submission" date="2021-04" db="EMBL/GenBank/DDBJ databases">
        <authorList>
            <person name="Gilroy R."/>
        </authorList>
    </citation>
    <scope>NUCLEOTIDE SEQUENCE</scope>
    <source>
        <strain evidence="5">5032</strain>
    </source>
</reference>
<dbReference type="PANTHER" id="PTHR35936:SF17">
    <property type="entry name" value="ARGININE-BINDING EXTRACELLULAR PROTEIN ARTP"/>
    <property type="match status" value="1"/>
</dbReference>
<evidence type="ECO:0000256" key="2">
    <source>
        <dbReference type="SAM" id="SignalP"/>
    </source>
</evidence>
<dbReference type="AlphaFoldDB" id="A0A9D2HNJ4"/>
<proteinExistence type="predicted"/>
<feature type="signal peptide" evidence="2">
    <location>
        <begin position="1"/>
        <end position="21"/>
    </location>
</feature>
<dbReference type="EMBL" id="DWZD01000038">
    <property type="protein sequence ID" value="HJA79074.1"/>
    <property type="molecule type" value="Genomic_DNA"/>
</dbReference>
<evidence type="ECO:0000313" key="6">
    <source>
        <dbReference type="Proteomes" id="UP000823821"/>
    </source>
</evidence>
<dbReference type="Gene3D" id="3.40.190.10">
    <property type="entry name" value="Periplasmic binding protein-like II"/>
    <property type="match status" value="2"/>
</dbReference>
<reference evidence="5" key="1">
    <citation type="journal article" date="2021" name="PeerJ">
        <title>Extensive microbial diversity within the chicken gut microbiome revealed by metagenomics and culture.</title>
        <authorList>
            <person name="Gilroy R."/>
            <person name="Ravi A."/>
            <person name="Getino M."/>
            <person name="Pursley I."/>
            <person name="Horton D.L."/>
            <person name="Alikhan N.F."/>
            <person name="Baker D."/>
            <person name="Gharbi K."/>
            <person name="Hall N."/>
            <person name="Watson M."/>
            <person name="Adriaenssens E.M."/>
            <person name="Foster-Nyarko E."/>
            <person name="Jarju S."/>
            <person name="Secka A."/>
            <person name="Antonio M."/>
            <person name="Oren A."/>
            <person name="Chaudhuri R.R."/>
            <person name="La Ragione R."/>
            <person name="Hildebrand F."/>
            <person name="Pallen M.J."/>
        </authorList>
    </citation>
    <scope>NUCLEOTIDE SEQUENCE</scope>
    <source>
        <strain evidence="5">5032</strain>
    </source>
</reference>
<feature type="chain" id="PRO_5039051460" evidence="2">
    <location>
        <begin position="22"/>
        <end position="246"/>
    </location>
</feature>
<evidence type="ECO:0000259" key="4">
    <source>
        <dbReference type="SMART" id="SM00079"/>
    </source>
</evidence>
<dbReference type="SMART" id="SM00079">
    <property type="entry name" value="PBPe"/>
    <property type="match status" value="1"/>
</dbReference>
<dbReference type="GO" id="GO:0015276">
    <property type="term" value="F:ligand-gated monoatomic ion channel activity"/>
    <property type="evidence" value="ECO:0007669"/>
    <property type="project" value="InterPro"/>
</dbReference>
<protein>
    <submittedName>
        <fullName evidence="5">ABC transporter substrate-binding protein</fullName>
    </submittedName>
</protein>
<dbReference type="SUPFAM" id="SSF53850">
    <property type="entry name" value="Periplasmic binding protein-like II"/>
    <property type="match status" value="1"/>
</dbReference>
<dbReference type="GO" id="GO:0016020">
    <property type="term" value="C:membrane"/>
    <property type="evidence" value="ECO:0007669"/>
    <property type="project" value="InterPro"/>
</dbReference>
<name>A0A9D2HNJ4_9BACT</name>
<dbReference type="Proteomes" id="UP000823821">
    <property type="component" value="Unassembled WGS sequence"/>
</dbReference>
<keyword evidence="1 2" id="KW-0732">Signal</keyword>
<evidence type="ECO:0000259" key="3">
    <source>
        <dbReference type="SMART" id="SM00062"/>
    </source>
</evidence>
<gene>
    <name evidence="5" type="ORF">H9784_05810</name>
</gene>
<feature type="domain" description="Solute-binding protein family 3/N-terminal" evidence="3">
    <location>
        <begin position="23"/>
        <end position="246"/>
    </location>
</feature>
<evidence type="ECO:0000256" key="1">
    <source>
        <dbReference type="ARBA" id="ARBA00022729"/>
    </source>
</evidence>
<dbReference type="InterPro" id="IPR001320">
    <property type="entry name" value="Iontro_rcpt_C"/>
</dbReference>
<organism evidence="5 6">
    <name type="scientific">Candidatus Desulfovibrio intestinavium</name>
    <dbReference type="NCBI Taxonomy" id="2838534"/>
    <lineage>
        <taxon>Bacteria</taxon>
        <taxon>Pseudomonadati</taxon>
        <taxon>Thermodesulfobacteriota</taxon>
        <taxon>Desulfovibrionia</taxon>
        <taxon>Desulfovibrionales</taxon>
        <taxon>Desulfovibrionaceae</taxon>
        <taxon>Desulfovibrio</taxon>
    </lineage>
</organism>
<sequence length="246" mass="27325">MKKLFVCTLLLGLLAAVPALAKTYVNGIDANYPPFAYIDEKTGQPAGFDVDAMNWIAKTMGFTVTHKAMAWDGIVPALANKQIDMICSGMSITEKRRQMVDFSDPYWTVSRVFLVKKDSSLTPAEILSKPVKLGVQRGTSEADAIRQEQKEKGYPFELLFYESCPLAVEDLLNGRIDAALMDQLPAEDSIAKGKAVKKAGTHGEPDQFGVAIRKGDKELRALIDEGFRKLQADPYWQELQNKYLSK</sequence>
<feature type="domain" description="Ionotropic glutamate receptor C-terminal" evidence="4">
    <location>
        <begin position="23"/>
        <end position="246"/>
    </location>
</feature>
<dbReference type="InterPro" id="IPR001638">
    <property type="entry name" value="Solute-binding_3/MltF_N"/>
</dbReference>
<comment type="caution">
    <text evidence="5">The sequence shown here is derived from an EMBL/GenBank/DDBJ whole genome shotgun (WGS) entry which is preliminary data.</text>
</comment>
<accession>A0A9D2HNJ4</accession>
<dbReference type="CDD" id="cd13530">
    <property type="entry name" value="PBP2_peptides_like"/>
    <property type="match status" value="1"/>
</dbReference>
<dbReference type="SMART" id="SM00062">
    <property type="entry name" value="PBPb"/>
    <property type="match status" value="1"/>
</dbReference>
<evidence type="ECO:0000313" key="5">
    <source>
        <dbReference type="EMBL" id="HJA79074.1"/>
    </source>
</evidence>
<dbReference type="PANTHER" id="PTHR35936">
    <property type="entry name" value="MEMBRANE-BOUND LYTIC MUREIN TRANSGLYCOSYLASE F"/>
    <property type="match status" value="1"/>
</dbReference>